<feature type="non-terminal residue" evidence="1">
    <location>
        <position position="1"/>
    </location>
</feature>
<organism evidence="1 2">
    <name type="scientific">Vibrio harveyi</name>
    <name type="common">Beneckea harveyi</name>
    <dbReference type="NCBI Taxonomy" id="669"/>
    <lineage>
        <taxon>Bacteria</taxon>
        <taxon>Pseudomonadati</taxon>
        <taxon>Pseudomonadota</taxon>
        <taxon>Gammaproteobacteria</taxon>
        <taxon>Vibrionales</taxon>
        <taxon>Vibrionaceae</taxon>
        <taxon>Vibrio</taxon>
    </lineage>
</organism>
<dbReference type="Proteomes" id="UP000253437">
    <property type="component" value="Unassembled WGS sequence"/>
</dbReference>
<protein>
    <submittedName>
        <fullName evidence="1">DNA-binding response regulator</fullName>
    </submittedName>
</protein>
<dbReference type="EMBL" id="QOUW02000295">
    <property type="protein sequence ID" value="RIV98246.1"/>
    <property type="molecule type" value="Genomic_DNA"/>
</dbReference>
<proteinExistence type="predicted"/>
<sequence>RKKLASFLPDIDLVKNRRTKGFYLNYPVVVR</sequence>
<gene>
    <name evidence="1" type="ORF">DS957_028955</name>
</gene>
<reference evidence="1 2" key="1">
    <citation type="submission" date="2018-08" db="EMBL/GenBank/DDBJ databases">
        <title>Vibrio harveyi strains pathogenic to white snook Centropomus viridis Lockington (1877) and potential probiotic bacteria.</title>
        <authorList>
            <person name="Soto-Rodriguez S."/>
            <person name="Gomez-Gil B."/>
            <person name="Lozano-Olvera R."/>
        </authorList>
    </citation>
    <scope>NUCLEOTIDE SEQUENCE [LARGE SCALE GENOMIC DNA]</scope>
    <source>
        <strain evidence="1 2">CAIM 1508</strain>
    </source>
</reference>
<comment type="caution">
    <text evidence="1">The sequence shown here is derived from an EMBL/GenBank/DDBJ whole genome shotgun (WGS) entry which is preliminary data.</text>
</comment>
<dbReference type="GO" id="GO:0003677">
    <property type="term" value="F:DNA binding"/>
    <property type="evidence" value="ECO:0007669"/>
    <property type="project" value="UniProtKB-KW"/>
</dbReference>
<evidence type="ECO:0000313" key="2">
    <source>
        <dbReference type="Proteomes" id="UP000253437"/>
    </source>
</evidence>
<name>A0A8B3D773_VIBHA</name>
<keyword evidence="1" id="KW-0238">DNA-binding</keyword>
<accession>A0A8B3D773</accession>
<dbReference type="AlphaFoldDB" id="A0A8B3D773"/>
<evidence type="ECO:0000313" key="1">
    <source>
        <dbReference type="EMBL" id="RIV98246.1"/>
    </source>
</evidence>